<dbReference type="SUPFAM" id="SSF53474">
    <property type="entry name" value="alpha/beta-Hydrolases"/>
    <property type="match status" value="1"/>
</dbReference>
<dbReference type="PRINTS" id="PR00793">
    <property type="entry name" value="PROAMNOPTASE"/>
</dbReference>
<evidence type="ECO:0000256" key="2">
    <source>
        <dbReference type="ARBA" id="ARBA00004496"/>
    </source>
</evidence>
<dbReference type="PANTHER" id="PTHR43722:SF1">
    <property type="entry name" value="PROLINE IMINOPEPTIDASE"/>
    <property type="match status" value="1"/>
</dbReference>
<dbReference type="GO" id="GO:0016787">
    <property type="term" value="F:hydrolase activity"/>
    <property type="evidence" value="ECO:0007669"/>
    <property type="project" value="UniProtKB-KW"/>
</dbReference>
<comment type="similarity">
    <text evidence="3">Belongs to the peptidase S33 family.</text>
</comment>
<evidence type="ECO:0000256" key="7">
    <source>
        <dbReference type="ARBA" id="ARBA00022670"/>
    </source>
</evidence>
<dbReference type="InterPro" id="IPR000073">
    <property type="entry name" value="AB_hydrolase_1"/>
</dbReference>
<evidence type="ECO:0000256" key="8">
    <source>
        <dbReference type="ARBA" id="ARBA00022801"/>
    </source>
</evidence>
<dbReference type="PANTHER" id="PTHR43722">
    <property type="entry name" value="PROLINE IMINOPEPTIDASE"/>
    <property type="match status" value="1"/>
</dbReference>
<comment type="caution">
    <text evidence="11">The sequence shown here is derived from an EMBL/GenBank/DDBJ whole genome shotgun (WGS) entry which is preliminary data.</text>
</comment>
<evidence type="ECO:0000259" key="10">
    <source>
        <dbReference type="Pfam" id="PF00561"/>
    </source>
</evidence>
<reference evidence="12" key="1">
    <citation type="journal article" date="2019" name="Int. J. Syst. Evol. Microbiol.">
        <title>The Global Catalogue of Microorganisms (GCM) 10K type strain sequencing project: providing services to taxonomists for standard genome sequencing and annotation.</title>
        <authorList>
            <consortium name="The Broad Institute Genomics Platform"/>
            <consortium name="The Broad Institute Genome Sequencing Center for Infectious Disease"/>
            <person name="Wu L."/>
            <person name="Ma J."/>
        </authorList>
    </citation>
    <scope>NUCLEOTIDE SEQUENCE [LARGE SCALE GENOMIC DNA]</scope>
    <source>
        <strain evidence="12">CCUG 53915</strain>
    </source>
</reference>
<evidence type="ECO:0000313" key="12">
    <source>
        <dbReference type="Proteomes" id="UP001597231"/>
    </source>
</evidence>
<evidence type="ECO:0000313" key="11">
    <source>
        <dbReference type="EMBL" id="MFD1205354.1"/>
    </source>
</evidence>
<evidence type="ECO:0000256" key="1">
    <source>
        <dbReference type="ARBA" id="ARBA00001585"/>
    </source>
</evidence>
<dbReference type="Proteomes" id="UP001597231">
    <property type="component" value="Unassembled WGS sequence"/>
</dbReference>
<comment type="subcellular location">
    <subcellularLocation>
        <location evidence="2">Cytoplasm</location>
    </subcellularLocation>
</comment>
<protein>
    <recommendedName>
        <fullName evidence="4">prolyl aminopeptidase</fullName>
        <ecNumber evidence="4">3.4.11.5</ecNumber>
    </recommendedName>
    <alternativeName>
        <fullName evidence="9">Prolyl aminopeptidase</fullName>
    </alternativeName>
</protein>
<dbReference type="InterPro" id="IPR005944">
    <property type="entry name" value="Pro_iminopeptidase"/>
</dbReference>
<keyword evidence="6" id="KW-0963">Cytoplasm</keyword>
<evidence type="ECO:0000256" key="3">
    <source>
        <dbReference type="ARBA" id="ARBA00010088"/>
    </source>
</evidence>
<organism evidence="11 12">
    <name type="scientific">Sporosarcina contaminans</name>
    <dbReference type="NCBI Taxonomy" id="633403"/>
    <lineage>
        <taxon>Bacteria</taxon>
        <taxon>Bacillati</taxon>
        <taxon>Bacillota</taxon>
        <taxon>Bacilli</taxon>
        <taxon>Bacillales</taxon>
        <taxon>Caryophanaceae</taxon>
        <taxon>Sporosarcina</taxon>
    </lineage>
</organism>
<accession>A0ABW3U0Z3</accession>
<dbReference type="Gene3D" id="3.40.50.1820">
    <property type="entry name" value="alpha/beta hydrolase"/>
    <property type="match status" value="1"/>
</dbReference>
<proteinExistence type="inferred from homology"/>
<keyword evidence="7" id="KW-0645">Protease</keyword>
<keyword evidence="12" id="KW-1185">Reference proteome</keyword>
<keyword evidence="8 11" id="KW-0378">Hydrolase</keyword>
<dbReference type="InterPro" id="IPR029058">
    <property type="entry name" value="AB_hydrolase_fold"/>
</dbReference>
<feature type="domain" description="AB hydrolase-1" evidence="10">
    <location>
        <begin position="34"/>
        <end position="304"/>
    </location>
</feature>
<name>A0ABW3U0Z3_9BACL</name>
<dbReference type="EMBL" id="JBHTLT010000044">
    <property type="protein sequence ID" value="MFD1205354.1"/>
    <property type="molecule type" value="Genomic_DNA"/>
</dbReference>
<evidence type="ECO:0000256" key="6">
    <source>
        <dbReference type="ARBA" id="ARBA00022490"/>
    </source>
</evidence>
<sequence length="330" mass="38074">MKNKLGRSIYLTEYVMINGIEQFLFHSGTDYDHPVMLFLHGGPGSAESLLAQAFQEKWEELYTVVHWDQRGAGKTLMKNPDKLPTAELMLQDLFEVIQHLKKKYSKNKIVLLGHSWGSVLGTLFIRKYPDEVDYYIGVGQVISMVENEQVGYNKVRELIMQADDRKSLKKLDSVGEYPGSKVTFDKEFLKKVNKVRKLQGKYGLGMKMDMSIWFTVFKSPIFKWSDIIAFMKISKANGEVHKFLGDYDLRDEPSVFEVPIYYILGGKDWQTPYVIAQKYLDEIEAPNNKITILPNAGHMTMMDQPELFFDALREIYDMENSGAEMTELVQ</sequence>
<keyword evidence="5" id="KW-0031">Aminopeptidase</keyword>
<dbReference type="EC" id="3.4.11.5" evidence="4"/>
<dbReference type="RefSeq" id="WP_381480532.1">
    <property type="nucleotide sequence ID" value="NZ_JBHTLT010000044.1"/>
</dbReference>
<dbReference type="InterPro" id="IPR002410">
    <property type="entry name" value="Peptidase_S33"/>
</dbReference>
<evidence type="ECO:0000256" key="4">
    <source>
        <dbReference type="ARBA" id="ARBA00012568"/>
    </source>
</evidence>
<gene>
    <name evidence="11" type="ORF">ACFQ38_09595</name>
</gene>
<evidence type="ECO:0000256" key="5">
    <source>
        <dbReference type="ARBA" id="ARBA00022438"/>
    </source>
</evidence>
<comment type="catalytic activity">
    <reaction evidence="1">
        <text>Release of N-terminal proline from a peptide.</text>
        <dbReference type="EC" id="3.4.11.5"/>
    </reaction>
</comment>
<evidence type="ECO:0000256" key="9">
    <source>
        <dbReference type="ARBA" id="ARBA00029605"/>
    </source>
</evidence>
<dbReference type="Pfam" id="PF00561">
    <property type="entry name" value="Abhydrolase_1"/>
    <property type="match status" value="1"/>
</dbReference>